<sequence length="220" mass="24640">MMIYSSINRELILAIATTLNDTDTTFHQHIAIFNSRPDDNCIATLNNGSLLTLDEETHFVMLSKKIQQKYPCLENDPGFMAYELDDPIYFLAQNSSNQMELNPPNWGLTRISQRELPLGKAYFYPTSAGRGVHIYILDTGVDIEQPDIAGRAEHGISTIKEGNKTSSMDYHGHGTMVSCIAAGTQYGVAKKSLIISVKVKKKKKFDYLFILLDIIIKLSC</sequence>
<dbReference type="OrthoDB" id="2284903at2759"/>
<evidence type="ECO:0000313" key="8">
    <source>
        <dbReference type="Proteomes" id="UP000646827"/>
    </source>
</evidence>
<dbReference type="Pfam" id="PF00082">
    <property type="entry name" value="Peptidase_S8"/>
    <property type="match status" value="1"/>
</dbReference>
<reference evidence="7 8" key="1">
    <citation type="submission" date="2020-12" db="EMBL/GenBank/DDBJ databases">
        <title>Metabolic potential, ecology and presence of endohyphal bacteria is reflected in genomic diversity of Mucoromycotina.</title>
        <authorList>
            <person name="Muszewska A."/>
            <person name="Okrasinska A."/>
            <person name="Steczkiewicz K."/>
            <person name="Drgas O."/>
            <person name="Orlowska M."/>
            <person name="Perlinska-Lenart U."/>
            <person name="Aleksandrzak-Piekarczyk T."/>
            <person name="Szatraj K."/>
            <person name="Zielenkiewicz U."/>
            <person name="Pilsyk S."/>
            <person name="Malc E."/>
            <person name="Mieczkowski P."/>
            <person name="Kruszewska J.S."/>
            <person name="Biernat P."/>
            <person name="Pawlowska J."/>
        </authorList>
    </citation>
    <scope>NUCLEOTIDE SEQUENCE [LARGE SCALE GENOMIC DNA]</scope>
    <source>
        <strain evidence="7 8">CBS 142.35</strain>
    </source>
</reference>
<keyword evidence="8" id="KW-1185">Reference proteome</keyword>
<evidence type="ECO:0000256" key="4">
    <source>
        <dbReference type="ARBA" id="ARBA00022825"/>
    </source>
</evidence>
<keyword evidence="4" id="KW-0720">Serine protease</keyword>
<evidence type="ECO:0000256" key="2">
    <source>
        <dbReference type="ARBA" id="ARBA00022670"/>
    </source>
</evidence>
<evidence type="ECO:0000259" key="6">
    <source>
        <dbReference type="Pfam" id="PF00082"/>
    </source>
</evidence>
<dbReference type="Proteomes" id="UP000646827">
    <property type="component" value="Unassembled WGS sequence"/>
</dbReference>
<dbReference type="PANTHER" id="PTHR43806:SF11">
    <property type="entry name" value="CEREVISIN-RELATED"/>
    <property type="match status" value="1"/>
</dbReference>
<dbReference type="InterPro" id="IPR000209">
    <property type="entry name" value="Peptidase_S8/S53_dom"/>
</dbReference>
<comment type="caution">
    <text evidence="5">Lacks conserved residue(s) required for the propagation of feature annotation.</text>
</comment>
<protein>
    <recommendedName>
        <fullName evidence="6">Peptidase S8/S53 domain-containing protein</fullName>
    </recommendedName>
</protein>
<dbReference type="GO" id="GO:0004252">
    <property type="term" value="F:serine-type endopeptidase activity"/>
    <property type="evidence" value="ECO:0007669"/>
    <property type="project" value="InterPro"/>
</dbReference>
<dbReference type="AlphaFoldDB" id="A0A8H7VCF0"/>
<name>A0A8H7VCF0_9FUNG</name>
<dbReference type="GO" id="GO:0005615">
    <property type="term" value="C:extracellular space"/>
    <property type="evidence" value="ECO:0007669"/>
    <property type="project" value="TreeGrafter"/>
</dbReference>
<accession>A0A8H7VCF0</accession>
<keyword evidence="2" id="KW-0645">Protease</keyword>
<dbReference type="PRINTS" id="PR00723">
    <property type="entry name" value="SUBTILISIN"/>
</dbReference>
<evidence type="ECO:0000256" key="3">
    <source>
        <dbReference type="ARBA" id="ARBA00022801"/>
    </source>
</evidence>
<dbReference type="PANTHER" id="PTHR43806">
    <property type="entry name" value="PEPTIDASE S8"/>
    <property type="match status" value="1"/>
</dbReference>
<proteinExistence type="inferred from homology"/>
<dbReference type="Gene3D" id="3.40.50.200">
    <property type="entry name" value="Peptidase S8/S53 domain"/>
    <property type="match status" value="1"/>
</dbReference>
<keyword evidence="3" id="KW-0378">Hydrolase</keyword>
<comment type="caution">
    <text evidence="7">The sequence shown here is derived from an EMBL/GenBank/DDBJ whole genome shotgun (WGS) entry which is preliminary data.</text>
</comment>
<evidence type="ECO:0000256" key="5">
    <source>
        <dbReference type="PROSITE-ProRule" id="PRU01240"/>
    </source>
</evidence>
<comment type="similarity">
    <text evidence="1 5">Belongs to the peptidase S8 family.</text>
</comment>
<dbReference type="EMBL" id="JAEPRB010000257">
    <property type="protein sequence ID" value="KAG2218016.1"/>
    <property type="molecule type" value="Genomic_DNA"/>
</dbReference>
<organism evidence="7 8">
    <name type="scientific">Circinella minor</name>
    <dbReference type="NCBI Taxonomy" id="1195481"/>
    <lineage>
        <taxon>Eukaryota</taxon>
        <taxon>Fungi</taxon>
        <taxon>Fungi incertae sedis</taxon>
        <taxon>Mucoromycota</taxon>
        <taxon>Mucoromycotina</taxon>
        <taxon>Mucoromycetes</taxon>
        <taxon>Mucorales</taxon>
        <taxon>Lichtheimiaceae</taxon>
        <taxon>Circinella</taxon>
    </lineage>
</organism>
<dbReference type="InterPro" id="IPR015500">
    <property type="entry name" value="Peptidase_S8_subtilisin-rel"/>
</dbReference>
<dbReference type="GO" id="GO:0006508">
    <property type="term" value="P:proteolysis"/>
    <property type="evidence" value="ECO:0007669"/>
    <property type="project" value="UniProtKB-KW"/>
</dbReference>
<feature type="domain" description="Peptidase S8/S53" evidence="6">
    <location>
        <begin position="129"/>
        <end position="205"/>
    </location>
</feature>
<evidence type="ECO:0000313" key="7">
    <source>
        <dbReference type="EMBL" id="KAG2218016.1"/>
    </source>
</evidence>
<dbReference type="InterPro" id="IPR050131">
    <property type="entry name" value="Peptidase_S8_subtilisin-like"/>
</dbReference>
<gene>
    <name evidence="7" type="ORF">INT45_010813</name>
</gene>
<evidence type="ECO:0000256" key="1">
    <source>
        <dbReference type="ARBA" id="ARBA00011073"/>
    </source>
</evidence>
<dbReference type="PROSITE" id="PS51892">
    <property type="entry name" value="SUBTILASE"/>
    <property type="match status" value="1"/>
</dbReference>
<dbReference type="InterPro" id="IPR036852">
    <property type="entry name" value="Peptidase_S8/S53_dom_sf"/>
</dbReference>
<dbReference type="SUPFAM" id="SSF52743">
    <property type="entry name" value="Subtilisin-like"/>
    <property type="match status" value="1"/>
</dbReference>